<dbReference type="PROSITE" id="PS50048">
    <property type="entry name" value="ZN2_CY6_FUNGAL_2"/>
    <property type="match status" value="1"/>
</dbReference>
<name>V2YHQ8_MONRO</name>
<feature type="region of interest" description="Disordered" evidence="1">
    <location>
        <begin position="230"/>
        <end position="288"/>
    </location>
</feature>
<dbReference type="OrthoDB" id="39175at2759"/>
<feature type="compositionally biased region" description="Polar residues" evidence="1">
    <location>
        <begin position="39"/>
        <end position="54"/>
    </location>
</feature>
<feature type="compositionally biased region" description="Polar residues" evidence="1">
    <location>
        <begin position="199"/>
        <end position="211"/>
    </location>
</feature>
<dbReference type="CDD" id="cd00067">
    <property type="entry name" value="GAL4"/>
    <property type="match status" value="1"/>
</dbReference>
<dbReference type="SUPFAM" id="SSF57701">
    <property type="entry name" value="Zn2/Cys6 DNA-binding domain"/>
    <property type="match status" value="1"/>
</dbReference>
<dbReference type="InterPro" id="IPR001138">
    <property type="entry name" value="Zn2Cys6_DnaBD"/>
</dbReference>
<dbReference type="AlphaFoldDB" id="V2YHQ8"/>
<dbReference type="Pfam" id="PF00172">
    <property type="entry name" value="Zn_clus"/>
    <property type="match status" value="1"/>
</dbReference>
<sequence>MTYTSAYDFTVQDKCGLYRPRPQYPSSGVFDSERPFTPRSGTSGDTSGVQNDPNYATEVDVVNGGVICALTGSNHGHTWVSNLEEKTPSRKPLPPSEEVLRVNNCQCTDSSSSSSLNTGHLTPNCHGMLSGSSSEHYGTESPCSHSQLYSEPPSPRLVDFSWYNDDSAMAPPVDTAHVWNLEPSHLYGLSHQTRDEQHSQASTCYTQHQHTGPLESTSYPYFLIDRNQSWSSPPSSASEVTTPSDSHISSSWPGTSTGHFQPSSPYQPSFIPPPPPIPTRETQSPNVRRTSKKVLLACHFCRERKIACGRPSIGSANMTCNQCLRRGLECKYPTVSRRGQHKRTPRNIT</sequence>
<feature type="region of interest" description="Disordered" evidence="1">
    <location>
        <begin position="20"/>
        <end position="54"/>
    </location>
</feature>
<dbReference type="PROSITE" id="PS00463">
    <property type="entry name" value="ZN2_CY6_FUNGAL_1"/>
    <property type="match status" value="1"/>
</dbReference>
<evidence type="ECO:0000313" key="3">
    <source>
        <dbReference type="EMBL" id="ESK91219.1"/>
    </source>
</evidence>
<dbReference type="GO" id="GO:0008270">
    <property type="term" value="F:zinc ion binding"/>
    <property type="evidence" value="ECO:0007669"/>
    <property type="project" value="InterPro"/>
</dbReference>
<dbReference type="Gene3D" id="4.10.240.10">
    <property type="entry name" value="Zn(2)-C6 fungal-type DNA-binding domain"/>
    <property type="match status" value="1"/>
</dbReference>
<keyword evidence="4" id="KW-1185">Reference proteome</keyword>
<feature type="domain" description="Zn(2)-C6 fungal-type" evidence="2">
    <location>
        <begin position="297"/>
        <end position="332"/>
    </location>
</feature>
<dbReference type="HOGENOM" id="CLU_794729_0_0_1"/>
<reference evidence="3 4" key="1">
    <citation type="journal article" date="2014" name="BMC Genomics">
        <title>Genome and secretome analysis of the hemibiotrophic fungal pathogen, Moniliophthora roreri, which causes frosty pod rot disease of cacao: mechanisms of the biotrophic and necrotrophic phases.</title>
        <authorList>
            <person name="Meinhardt L.W."/>
            <person name="Costa G.G.L."/>
            <person name="Thomazella D.P.T."/>
            <person name="Teixeira P.J.P.L."/>
            <person name="Carazzolle M.F."/>
            <person name="Schuster S.C."/>
            <person name="Carlson J.E."/>
            <person name="Guiltinan M.J."/>
            <person name="Mieczkowski P."/>
            <person name="Farmer A."/>
            <person name="Ramaraj T."/>
            <person name="Crozier J."/>
            <person name="Davis R.E."/>
            <person name="Shao J."/>
            <person name="Melnick R.L."/>
            <person name="Pereira G.A.G."/>
            <person name="Bailey B.A."/>
        </authorList>
    </citation>
    <scope>NUCLEOTIDE SEQUENCE [LARGE SCALE GENOMIC DNA]</scope>
    <source>
        <strain evidence="3 4">MCA 2997</strain>
    </source>
</reference>
<feature type="compositionally biased region" description="Polar residues" evidence="1">
    <location>
        <begin position="245"/>
        <end position="259"/>
    </location>
</feature>
<feature type="compositionally biased region" description="Low complexity" evidence="1">
    <location>
        <begin position="260"/>
        <end position="269"/>
    </location>
</feature>
<dbReference type="SMART" id="SM00066">
    <property type="entry name" value="GAL4"/>
    <property type="match status" value="1"/>
</dbReference>
<dbReference type="EMBL" id="AWSO01000363">
    <property type="protein sequence ID" value="ESK91219.1"/>
    <property type="molecule type" value="Genomic_DNA"/>
</dbReference>
<evidence type="ECO:0000313" key="4">
    <source>
        <dbReference type="Proteomes" id="UP000017559"/>
    </source>
</evidence>
<gene>
    <name evidence="3" type="ORF">Moror_2939</name>
</gene>
<feature type="region of interest" description="Disordered" evidence="1">
    <location>
        <begin position="192"/>
        <end position="211"/>
    </location>
</feature>
<proteinExistence type="predicted"/>
<dbReference type="KEGG" id="mrr:Moror_2939"/>
<comment type="caution">
    <text evidence="3">The sequence shown here is derived from an EMBL/GenBank/DDBJ whole genome shotgun (WGS) entry which is preliminary data.</text>
</comment>
<dbReference type="Proteomes" id="UP000017559">
    <property type="component" value="Unassembled WGS sequence"/>
</dbReference>
<accession>V2YHQ8</accession>
<organism evidence="3 4">
    <name type="scientific">Moniliophthora roreri (strain MCA 2997)</name>
    <name type="common">Cocoa frosty pod rot fungus</name>
    <name type="synonym">Crinipellis roreri</name>
    <dbReference type="NCBI Taxonomy" id="1381753"/>
    <lineage>
        <taxon>Eukaryota</taxon>
        <taxon>Fungi</taxon>
        <taxon>Dikarya</taxon>
        <taxon>Basidiomycota</taxon>
        <taxon>Agaricomycotina</taxon>
        <taxon>Agaricomycetes</taxon>
        <taxon>Agaricomycetidae</taxon>
        <taxon>Agaricales</taxon>
        <taxon>Marasmiineae</taxon>
        <taxon>Marasmiaceae</taxon>
        <taxon>Moniliophthora</taxon>
    </lineage>
</organism>
<feature type="compositionally biased region" description="Low complexity" evidence="1">
    <location>
        <begin position="230"/>
        <end position="244"/>
    </location>
</feature>
<protein>
    <recommendedName>
        <fullName evidence="2">Zn(2)-C6 fungal-type domain-containing protein</fullName>
    </recommendedName>
</protein>
<evidence type="ECO:0000256" key="1">
    <source>
        <dbReference type="SAM" id="MobiDB-lite"/>
    </source>
</evidence>
<evidence type="ECO:0000259" key="2">
    <source>
        <dbReference type="PROSITE" id="PS50048"/>
    </source>
</evidence>
<dbReference type="InterPro" id="IPR036864">
    <property type="entry name" value="Zn2-C6_fun-type_DNA-bd_sf"/>
</dbReference>
<dbReference type="GO" id="GO:0000981">
    <property type="term" value="F:DNA-binding transcription factor activity, RNA polymerase II-specific"/>
    <property type="evidence" value="ECO:0007669"/>
    <property type="project" value="InterPro"/>
</dbReference>